<dbReference type="Proteomes" id="UP000275078">
    <property type="component" value="Unassembled WGS sequence"/>
</dbReference>
<comment type="similarity">
    <text evidence="1">Belongs to the short-chain dehydrogenases/reductases (SDR) family.</text>
</comment>
<evidence type="ECO:0000313" key="3">
    <source>
        <dbReference type="EMBL" id="RPA72609.1"/>
    </source>
</evidence>
<dbReference type="STRING" id="1160509.A0A3N4HEI9"/>
<reference evidence="3 4" key="1">
    <citation type="journal article" date="2018" name="Nat. Ecol. Evol.">
        <title>Pezizomycetes genomes reveal the molecular basis of ectomycorrhizal truffle lifestyle.</title>
        <authorList>
            <person name="Murat C."/>
            <person name="Payen T."/>
            <person name="Noel B."/>
            <person name="Kuo A."/>
            <person name="Morin E."/>
            <person name="Chen J."/>
            <person name="Kohler A."/>
            <person name="Krizsan K."/>
            <person name="Balestrini R."/>
            <person name="Da Silva C."/>
            <person name="Montanini B."/>
            <person name="Hainaut M."/>
            <person name="Levati E."/>
            <person name="Barry K.W."/>
            <person name="Belfiori B."/>
            <person name="Cichocki N."/>
            <person name="Clum A."/>
            <person name="Dockter R.B."/>
            <person name="Fauchery L."/>
            <person name="Guy J."/>
            <person name="Iotti M."/>
            <person name="Le Tacon F."/>
            <person name="Lindquist E.A."/>
            <person name="Lipzen A."/>
            <person name="Malagnac F."/>
            <person name="Mello A."/>
            <person name="Molinier V."/>
            <person name="Miyauchi S."/>
            <person name="Poulain J."/>
            <person name="Riccioni C."/>
            <person name="Rubini A."/>
            <person name="Sitrit Y."/>
            <person name="Splivallo R."/>
            <person name="Traeger S."/>
            <person name="Wang M."/>
            <person name="Zifcakova L."/>
            <person name="Wipf D."/>
            <person name="Zambonelli A."/>
            <person name="Paolocci F."/>
            <person name="Nowrousian M."/>
            <person name="Ottonello S."/>
            <person name="Baldrian P."/>
            <person name="Spatafora J.W."/>
            <person name="Henrissat B."/>
            <person name="Nagy L.G."/>
            <person name="Aury J.M."/>
            <person name="Wincker P."/>
            <person name="Grigoriev I.V."/>
            <person name="Bonfante P."/>
            <person name="Martin F.M."/>
        </authorList>
    </citation>
    <scope>NUCLEOTIDE SEQUENCE [LARGE SCALE GENOMIC DNA]</scope>
    <source>
        <strain evidence="3 4">RN42</strain>
    </source>
</reference>
<dbReference type="AlphaFoldDB" id="A0A3N4HEI9"/>
<organism evidence="3 4">
    <name type="scientific">Ascobolus immersus RN42</name>
    <dbReference type="NCBI Taxonomy" id="1160509"/>
    <lineage>
        <taxon>Eukaryota</taxon>
        <taxon>Fungi</taxon>
        <taxon>Dikarya</taxon>
        <taxon>Ascomycota</taxon>
        <taxon>Pezizomycotina</taxon>
        <taxon>Pezizomycetes</taxon>
        <taxon>Pezizales</taxon>
        <taxon>Ascobolaceae</taxon>
        <taxon>Ascobolus</taxon>
    </lineage>
</organism>
<protein>
    <recommendedName>
        <fullName evidence="5">NAD(P)-binding protein</fullName>
    </recommendedName>
</protein>
<dbReference type="SUPFAM" id="SSF51735">
    <property type="entry name" value="NAD(P)-binding Rossmann-fold domains"/>
    <property type="match status" value="1"/>
</dbReference>
<keyword evidence="2" id="KW-0560">Oxidoreductase</keyword>
<gene>
    <name evidence="3" type="ORF">BJ508DRAFT_244705</name>
</gene>
<sequence length="249" mass="26941">MSRPTIAILGAGSNIGTAVASHFASLKFNVFAVSRTLHASSEGIHRLQADLIDPSQVTAIFDTIQTETGAGPHIVVYNAYGMTMNDPSAPGYPFNVPLDKFEHNYKANTLGAYVAMKEFTTLVPSLPAITSNSHPITPTFFMVGNILPWSPLGMGTTLGTGKAATAHLIMLGEKFGKTGARYYFGSEVLEDGAGVLVGPVNGKAHARFVEDLATKNIVKKEDWVENLRFFAKDGGEYEIYKGENYVWNF</sequence>
<dbReference type="GO" id="GO:0016491">
    <property type="term" value="F:oxidoreductase activity"/>
    <property type="evidence" value="ECO:0007669"/>
    <property type="project" value="UniProtKB-KW"/>
</dbReference>
<keyword evidence="4" id="KW-1185">Reference proteome</keyword>
<proteinExistence type="inferred from homology"/>
<dbReference type="Gene3D" id="3.40.50.720">
    <property type="entry name" value="NAD(P)-binding Rossmann-like Domain"/>
    <property type="match status" value="1"/>
</dbReference>
<evidence type="ECO:0008006" key="5">
    <source>
        <dbReference type="Google" id="ProtNLM"/>
    </source>
</evidence>
<dbReference type="InterPro" id="IPR036291">
    <property type="entry name" value="NAD(P)-bd_dom_sf"/>
</dbReference>
<evidence type="ECO:0000313" key="4">
    <source>
        <dbReference type="Proteomes" id="UP000275078"/>
    </source>
</evidence>
<accession>A0A3N4HEI9</accession>
<dbReference type="PANTHER" id="PTHR43669">
    <property type="entry name" value="5-KETO-D-GLUCONATE 5-REDUCTASE"/>
    <property type="match status" value="1"/>
</dbReference>
<dbReference type="OrthoDB" id="5336600at2759"/>
<dbReference type="PANTHER" id="PTHR43669:SF4">
    <property type="entry name" value="SHORT-CHAIN DEHYDROGENASE"/>
    <property type="match status" value="1"/>
</dbReference>
<dbReference type="EMBL" id="ML119854">
    <property type="protein sequence ID" value="RPA72609.1"/>
    <property type="molecule type" value="Genomic_DNA"/>
</dbReference>
<name>A0A3N4HEI9_ASCIM</name>
<evidence type="ECO:0000256" key="1">
    <source>
        <dbReference type="ARBA" id="ARBA00006484"/>
    </source>
</evidence>
<evidence type="ECO:0000256" key="2">
    <source>
        <dbReference type="ARBA" id="ARBA00023002"/>
    </source>
</evidence>